<evidence type="ECO:0000313" key="2">
    <source>
        <dbReference type="EMBL" id="MCY1008962.1"/>
    </source>
</evidence>
<gene>
    <name evidence="2" type="ORF">OV079_26075</name>
</gene>
<protein>
    <submittedName>
        <fullName evidence="2">AgmX/PglI C-terminal domain-containing protein</fullName>
    </submittedName>
</protein>
<dbReference type="AlphaFoldDB" id="A0A9X3ERU7"/>
<comment type="caution">
    <text evidence="2">The sequence shown here is derived from an EMBL/GenBank/DDBJ whole genome shotgun (WGS) entry which is preliminary data.</text>
</comment>
<dbReference type="EMBL" id="JAPNKE010000002">
    <property type="protein sequence ID" value="MCY1008962.1"/>
    <property type="molecule type" value="Genomic_DNA"/>
</dbReference>
<proteinExistence type="predicted"/>
<dbReference type="RefSeq" id="WP_267771614.1">
    <property type="nucleotide sequence ID" value="NZ_JAPNKE010000002.1"/>
</dbReference>
<evidence type="ECO:0000256" key="1">
    <source>
        <dbReference type="SAM" id="SignalP"/>
    </source>
</evidence>
<feature type="chain" id="PRO_5040971418" evidence="1">
    <location>
        <begin position="26"/>
        <end position="126"/>
    </location>
</feature>
<name>A0A9X3ERU7_9BACT</name>
<keyword evidence="1" id="KW-0732">Signal</keyword>
<reference evidence="2" key="1">
    <citation type="submission" date="2022-11" db="EMBL/GenBank/DDBJ databases">
        <title>Minimal conservation of predation-associated metabolite biosynthetic gene clusters underscores biosynthetic potential of Myxococcota including descriptions for ten novel species: Archangium lansinium sp. nov., Myxococcus landrumus sp. nov., Nannocystis bai.</title>
        <authorList>
            <person name="Ahearne A."/>
            <person name="Stevens C."/>
            <person name="Phillips K."/>
        </authorList>
    </citation>
    <scope>NUCLEOTIDE SEQUENCE</scope>
    <source>
        <strain evidence="2">Na p29</strain>
    </source>
</reference>
<organism evidence="2 3">
    <name type="scientific">Nannocystis pusilla</name>
    <dbReference type="NCBI Taxonomy" id="889268"/>
    <lineage>
        <taxon>Bacteria</taxon>
        <taxon>Pseudomonadati</taxon>
        <taxon>Myxococcota</taxon>
        <taxon>Polyangia</taxon>
        <taxon>Nannocystales</taxon>
        <taxon>Nannocystaceae</taxon>
        <taxon>Nannocystis</taxon>
    </lineage>
</organism>
<keyword evidence="3" id="KW-1185">Reference proteome</keyword>
<dbReference type="SUPFAM" id="SSF74653">
    <property type="entry name" value="TolA/TonB C-terminal domain"/>
    <property type="match status" value="1"/>
</dbReference>
<dbReference type="Proteomes" id="UP001150924">
    <property type="component" value="Unassembled WGS sequence"/>
</dbReference>
<dbReference type="InterPro" id="IPR049806">
    <property type="entry name" value="MasK-like_C"/>
</dbReference>
<feature type="signal peptide" evidence="1">
    <location>
        <begin position="1"/>
        <end position="25"/>
    </location>
</feature>
<dbReference type="Gene3D" id="3.30.1150.10">
    <property type="match status" value="1"/>
</dbReference>
<evidence type="ECO:0000313" key="3">
    <source>
        <dbReference type="Proteomes" id="UP001150924"/>
    </source>
</evidence>
<dbReference type="PROSITE" id="PS51257">
    <property type="entry name" value="PROKAR_LIPOPROTEIN"/>
    <property type="match status" value="1"/>
</dbReference>
<accession>A0A9X3ERU7</accession>
<sequence>MRKNISKILLGLTAMMGVACGDAQATQGSLDDELIRRVVRAHSPEIEACYATALTRDAEANGVVLVTFTIGTTGEVTAAKVGSSDIGDETLHGCMREAVQGWLFPRPEGGSVEVDYPFVLVPQILK</sequence>
<dbReference type="NCBIfam" id="NF033768">
    <property type="entry name" value="myxo_SS_tail"/>
    <property type="match status" value="1"/>
</dbReference>